<evidence type="ECO:0000256" key="1">
    <source>
        <dbReference type="SAM" id="MobiDB-lite"/>
    </source>
</evidence>
<keyword evidence="2" id="KW-0812">Transmembrane</keyword>
<evidence type="ECO:0000313" key="4">
    <source>
        <dbReference type="Proteomes" id="UP000815677"/>
    </source>
</evidence>
<keyword evidence="4" id="KW-1185">Reference proteome</keyword>
<proteinExistence type="predicted"/>
<keyword evidence="2" id="KW-1133">Transmembrane helix</keyword>
<feature type="compositionally biased region" description="Low complexity" evidence="1">
    <location>
        <begin position="148"/>
        <end position="164"/>
    </location>
</feature>
<protein>
    <submittedName>
        <fullName evidence="3">Uncharacterized protein</fullName>
    </submittedName>
</protein>
<name>A0ABQ0LLL9_MYCCL</name>
<dbReference type="Proteomes" id="UP000815677">
    <property type="component" value="Unassembled WGS sequence"/>
</dbReference>
<evidence type="ECO:0000256" key="2">
    <source>
        <dbReference type="SAM" id="Phobius"/>
    </source>
</evidence>
<accession>A0ABQ0LLL9</accession>
<feature type="transmembrane region" description="Helical" evidence="2">
    <location>
        <begin position="116"/>
        <end position="135"/>
    </location>
</feature>
<reference evidence="3" key="1">
    <citation type="submission" date="2014-09" db="EMBL/GenBank/DDBJ databases">
        <title>Genome sequence of the luminous mushroom Mycena chlorophos for searching fungal bioluminescence genes.</title>
        <authorList>
            <person name="Tanaka Y."/>
            <person name="Kasuga D."/>
            <person name="Oba Y."/>
            <person name="Hase S."/>
            <person name="Sato K."/>
            <person name="Oba Y."/>
            <person name="Sakakibara Y."/>
        </authorList>
    </citation>
    <scope>NUCLEOTIDE SEQUENCE</scope>
</reference>
<evidence type="ECO:0000313" key="3">
    <source>
        <dbReference type="EMBL" id="GAT51992.1"/>
    </source>
</evidence>
<keyword evidence="2" id="KW-0472">Membrane</keyword>
<dbReference type="EMBL" id="DF847500">
    <property type="protein sequence ID" value="GAT51992.1"/>
    <property type="molecule type" value="Genomic_DNA"/>
</dbReference>
<feature type="region of interest" description="Disordered" evidence="1">
    <location>
        <begin position="144"/>
        <end position="164"/>
    </location>
</feature>
<organism evidence="3 4">
    <name type="scientific">Mycena chlorophos</name>
    <name type="common">Agaric fungus</name>
    <name type="synonym">Agaricus chlorophos</name>
    <dbReference type="NCBI Taxonomy" id="658473"/>
    <lineage>
        <taxon>Eukaryota</taxon>
        <taxon>Fungi</taxon>
        <taxon>Dikarya</taxon>
        <taxon>Basidiomycota</taxon>
        <taxon>Agaricomycotina</taxon>
        <taxon>Agaricomycetes</taxon>
        <taxon>Agaricomycetidae</taxon>
        <taxon>Agaricales</taxon>
        <taxon>Marasmiineae</taxon>
        <taxon>Mycenaceae</taxon>
        <taxon>Mycena</taxon>
    </lineage>
</organism>
<gene>
    <name evidence="3" type="ORF">MCHLO_09084</name>
</gene>
<sequence length="164" mass="18061">MRTLHFESVLDFGPFGGYEWISGQSDAQLATLEQIRNLLPRTIPSQARAVERSRHRDAHSQSIRNLFSPLPRTHISVFLHAKRLLDMRRVAPKISYKTRPTPEGENEFVSMAKLSAFLYLLPLIFAALVASAPVAEMNRSVGNVALRNPSPVGGSNPPGSGDGD</sequence>